<gene>
    <name evidence="2" type="ORF">PoB_002896900</name>
</gene>
<sequence length="189" mass="20531">MKLISAFIAAAFVATALGADDIEFCRVGSYKTESFDAVNFIPVITIYDSTRGVSLLRTNLPGSSEFRLLDFANGRVYVSSDDGTCVYFENENVKAFGGASPSGLKPEDTVYAPEPISTYKIPIGDVELKIMQRGVDTDCQALFFSLFVRGVPRLAYFHYGSLPVDASDLAAVTDAVQQVQAADCTQMDY</sequence>
<reference evidence="2 3" key="1">
    <citation type="journal article" date="2021" name="Elife">
        <title>Chloroplast acquisition without the gene transfer in kleptoplastic sea slugs, Plakobranchus ocellatus.</title>
        <authorList>
            <person name="Maeda T."/>
            <person name="Takahashi S."/>
            <person name="Yoshida T."/>
            <person name="Shimamura S."/>
            <person name="Takaki Y."/>
            <person name="Nagai Y."/>
            <person name="Toyoda A."/>
            <person name="Suzuki Y."/>
            <person name="Arimoto A."/>
            <person name="Ishii H."/>
            <person name="Satoh N."/>
            <person name="Nishiyama T."/>
            <person name="Hasebe M."/>
            <person name="Maruyama T."/>
            <person name="Minagawa J."/>
            <person name="Obokata J."/>
            <person name="Shigenobu S."/>
        </authorList>
    </citation>
    <scope>NUCLEOTIDE SEQUENCE [LARGE SCALE GENOMIC DNA]</scope>
</reference>
<evidence type="ECO:0000313" key="3">
    <source>
        <dbReference type="Proteomes" id="UP000735302"/>
    </source>
</evidence>
<feature type="chain" id="PRO_5043338002" evidence="1">
    <location>
        <begin position="19"/>
        <end position="189"/>
    </location>
</feature>
<proteinExistence type="predicted"/>
<comment type="caution">
    <text evidence="2">The sequence shown here is derived from an EMBL/GenBank/DDBJ whole genome shotgun (WGS) entry which is preliminary data.</text>
</comment>
<keyword evidence="3" id="KW-1185">Reference proteome</keyword>
<keyword evidence="1" id="KW-0732">Signal</keyword>
<evidence type="ECO:0000313" key="2">
    <source>
        <dbReference type="EMBL" id="GFO02464.1"/>
    </source>
</evidence>
<name>A0AAV4A456_9GAST</name>
<organism evidence="2 3">
    <name type="scientific">Plakobranchus ocellatus</name>
    <dbReference type="NCBI Taxonomy" id="259542"/>
    <lineage>
        <taxon>Eukaryota</taxon>
        <taxon>Metazoa</taxon>
        <taxon>Spiralia</taxon>
        <taxon>Lophotrochozoa</taxon>
        <taxon>Mollusca</taxon>
        <taxon>Gastropoda</taxon>
        <taxon>Heterobranchia</taxon>
        <taxon>Euthyneura</taxon>
        <taxon>Panpulmonata</taxon>
        <taxon>Sacoglossa</taxon>
        <taxon>Placobranchoidea</taxon>
        <taxon>Plakobranchidae</taxon>
        <taxon>Plakobranchus</taxon>
    </lineage>
</organism>
<dbReference type="Proteomes" id="UP000735302">
    <property type="component" value="Unassembled WGS sequence"/>
</dbReference>
<protein>
    <submittedName>
        <fullName evidence="2">Uncharacterized protein</fullName>
    </submittedName>
</protein>
<evidence type="ECO:0000256" key="1">
    <source>
        <dbReference type="SAM" id="SignalP"/>
    </source>
</evidence>
<dbReference type="EMBL" id="BLXT01003580">
    <property type="protein sequence ID" value="GFO02464.1"/>
    <property type="molecule type" value="Genomic_DNA"/>
</dbReference>
<accession>A0AAV4A456</accession>
<dbReference type="AlphaFoldDB" id="A0AAV4A456"/>
<feature type="signal peptide" evidence="1">
    <location>
        <begin position="1"/>
        <end position="18"/>
    </location>
</feature>